<evidence type="ECO:0000256" key="2">
    <source>
        <dbReference type="ARBA" id="ARBA00034247"/>
    </source>
</evidence>
<sequence length="428" mass="46511">MDAHASSPAPRQPRQRWSFRNWLGLAPSPALTAAPTPDDPATGDGDALVAACRLAGREIGEFLALHRLPATHQTLAAAFDSTSGQDPRLAAAIEERRRSGHPVTPDWLASLHAAARPEDEARAMTRLMDKLESNIVEFSRTTVDARTATSEYGQALQIHVDDLHGLATAGAAMTEMVALARTMIERTCVIERQLARSELETRQLHRSLEESRRDAELDHLTGLPNRRAFETRFDREIVTATASGEPLCVAFCDIDRFKRINDTHGHEAGDRVLRAVAHALAALSDDTCHVARHGGEEFVVVLRGRNLAQAYELLDETRSDLAERRMVNRATEVPFGKVSFSAGIADVFAYDDPRAALKAADEALYHAKHEGRNRIAIARGGKVNLPSPKAAQCSRYLLSHAACPNGTFGPENACGPEGCAPAHSPRAA</sequence>
<comment type="caution">
    <text evidence="4">The sequence shown here is derived from an EMBL/GenBank/DDBJ whole genome shotgun (WGS) entry which is preliminary data.</text>
</comment>
<evidence type="ECO:0000259" key="3">
    <source>
        <dbReference type="PROSITE" id="PS50887"/>
    </source>
</evidence>
<dbReference type="Pfam" id="PF00990">
    <property type="entry name" value="GGDEF"/>
    <property type="match status" value="1"/>
</dbReference>
<name>A0A7X1KNE7_9SPHN</name>
<dbReference type="SUPFAM" id="SSF55073">
    <property type="entry name" value="Nucleotide cyclase"/>
    <property type="match status" value="1"/>
</dbReference>
<dbReference type="EMBL" id="JACLAW010000018">
    <property type="protein sequence ID" value="MBC2667348.1"/>
    <property type="molecule type" value="Genomic_DNA"/>
</dbReference>
<dbReference type="EC" id="2.7.7.65" evidence="1"/>
<protein>
    <recommendedName>
        <fullName evidence="1">diguanylate cyclase</fullName>
        <ecNumber evidence="1">2.7.7.65</ecNumber>
    </recommendedName>
</protein>
<accession>A0A7X1KNE7</accession>
<comment type="catalytic activity">
    <reaction evidence="2">
        <text>2 GTP = 3',3'-c-di-GMP + 2 diphosphate</text>
        <dbReference type="Rhea" id="RHEA:24898"/>
        <dbReference type="ChEBI" id="CHEBI:33019"/>
        <dbReference type="ChEBI" id="CHEBI:37565"/>
        <dbReference type="ChEBI" id="CHEBI:58805"/>
        <dbReference type="EC" id="2.7.7.65"/>
    </reaction>
</comment>
<feature type="domain" description="GGDEF" evidence="3">
    <location>
        <begin position="245"/>
        <end position="380"/>
    </location>
</feature>
<evidence type="ECO:0000313" key="4">
    <source>
        <dbReference type="EMBL" id="MBC2667348.1"/>
    </source>
</evidence>
<dbReference type="SMART" id="SM00267">
    <property type="entry name" value="GGDEF"/>
    <property type="match status" value="1"/>
</dbReference>
<dbReference type="InterPro" id="IPR000160">
    <property type="entry name" value="GGDEF_dom"/>
</dbReference>
<proteinExistence type="predicted"/>
<dbReference type="PANTHER" id="PTHR45138">
    <property type="entry name" value="REGULATORY COMPONENTS OF SENSORY TRANSDUCTION SYSTEM"/>
    <property type="match status" value="1"/>
</dbReference>
<keyword evidence="5" id="KW-1185">Reference proteome</keyword>
<dbReference type="RefSeq" id="WP_185665646.1">
    <property type="nucleotide sequence ID" value="NZ_JACLAW010000018.1"/>
</dbReference>
<dbReference type="NCBIfam" id="TIGR00254">
    <property type="entry name" value="GGDEF"/>
    <property type="match status" value="1"/>
</dbReference>
<dbReference type="InterPro" id="IPR043128">
    <property type="entry name" value="Rev_trsase/Diguanyl_cyclase"/>
</dbReference>
<dbReference type="Gene3D" id="3.30.70.270">
    <property type="match status" value="1"/>
</dbReference>
<dbReference type="GO" id="GO:0052621">
    <property type="term" value="F:diguanylate cyclase activity"/>
    <property type="evidence" value="ECO:0007669"/>
    <property type="project" value="UniProtKB-EC"/>
</dbReference>
<dbReference type="Proteomes" id="UP000566813">
    <property type="component" value="Unassembled WGS sequence"/>
</dbReference>
<dbReference type="CDD" id="cd01949">
    <property type="entry name" value="GGDEF"/>
    <property type="match status" value="1"/>
</dbReference>
<dbReference type="GO" id="GO:0043709">
    <property type="term" value="P:cell adhesion involved in single-species biofilm formation"/>
    <property type="evidence" value="ECO:0007669"/>
    <property type="project" value="TreeGrafter"/>
</dbReference>
<dbReference type="GO" id="GO:1902201">
    <property type="term" value="P:negative regulation of bacterial-type flagellum-dependent cell motility"/>
    <property type="evidence" value="ECO:0007669"/>
    <property type="project" value="TreeGrafter"/>
</dbReference>
<dbReference type="PANTHER" id="PTHR45138:SF9">
    <property type="entry name" value="DIGUANYLATE CYCLASE DGCM-RELATED"/>
    <property type="match status" value="1"/>
</dbReference>
<dbReference type="InterPro" id="IPR029787">
    <property type="entry name" value="Nucleotide_cyclase"/>
</dbReference>
<evidence type="ECO:0000313" key="5">
    <source>
        <dbReference type="Proteomes" id="UP000566813"/>
    </source>
</evidence>
<evidence type="ECO:0000256" key="1">
    <source>
        <dbReference type="ARBA" id="ARBA00012528"/>
    </source>
</evidence>
<dbReference type="AlphaFoldDB" id="A0A7X1KNE7"/>
<organism evidence="4 5">
    <name type="scientific">Novosphingobium flavum</name>
    <dbReference type="NCBI Taxonomy" id="1778672"/>
    <lineage>
        <taxon>Bacteria</taxon>
        <taxon>Pseudomonadati</taxon>
        <taxon>Pseudomonadota</taxon>
        <taxon>Alphaproteobacteria</taxon>
        <taxon>Sphingomonadales</taxon>
        <taxon>Sphingomonadaceae</taxon>
        <taxon>Novosphingobium</taxon>
    </lineage>
</organism>
<dbReference type="PROSITE" id="PS50887">
    <property type="entry name" value="GGDEF"/>
    <property type="match status" value="1"/>
</dbReference>
<reference evidence="4 5" key="1">
    <citation type="submission" date="2020-08" db="EMBL/GenBank/DDBJ databases">
        <title>The genome sequence of type strain Novosphingobium flavum NBRC 111647.</title>
        <authorList>
            <person name="Liu Y."/>
        </authorList>
    </citation>
    <scope>NUCLEOTIDE SEQUENCE [LARGE SCALE GENOMIC DNA]</scope>
    <source>
        <strain evidence="4 5">NBRC 111647</strain>
    </source>
</reference>
<dbReference type="InterPro" id="IPR050469">
    <property type="entry name" value="Diguanylate_Cyclase"/>
</dbReference>
<dbReference type="FunFam" id="3.30.70.270:FF:000001">
    <property type="entry name" value="Diguanylate cyclase domain protein"/>
    <property type="match status" value="1"/>
</dbReference>
<gene>
    <name evidence="4" type="ORF">H7F51_17655</name>
</gene>
<dbReference type="GO" id="GO:0005886">
    <property type="term" value="C:plasma membrane"/>
    <property type="evidence" value="ECO:0007669"/>
    <property type="project" value="TreeGrafter"/>
</dbReference>